<sequence length="586" mass="63388">MNPMPAQNFSSMLAKTKFATFDPLISRIYTTPSTSRGDWGLKYTLPSSTAAHPRPKYLRVLNLDAGQGLNCDYRSGEREARFVERWGDGRHGWIGKDEHENRVFVDVQRNNAAQHKKFASAGVKTKRTTSIEELKADELTDGTGNRDDVLDASAPFMPDIEAMSEKRFNAYLDELRSRRSEYAQHLAQTTTAFTDSNLLRAAVSSKRRDKTHSRFIAESKMSGLKDVSSEEIVPSPHDLFGLAYAKPMTNATPFTDPSVIQRETNTLTSYPGRILPSDTGKQAYMANRDMRAASMMSRRGSSASLAPKLTVGLGGVTAVMRKGTDNGVSNEGLDEPFDHTRTDVTRGSSVFKILNAAVLAPPKVVLSPSSSVGGRAPADPRRANQNGYVSSSSKQASPLDTFAFDMQVYATRNADATRSKANEGSLVPGERGWVGMEPRLVSASTPGDALAMGGRLDLSGTFRRQAAEAKSRQTLMSEISNIMSSIKQKSAAAAAGRSFSTSAYRCESNPTGKPADQLPTADPAKALPSKDDEISGPGFGHGKELDNTGGHGDGVADGDWRQLEENVGGEVRYGEQEVGQGEKKVK</sequence>
<dbReference type="EMBL" id="JASBWU010000009">
    <property type="protein sequence ID" value="KAJ9119098.1"/>
    <property type="molecule type" value="Genomic_DNA"/>
</dbReference>
<keyword evidence="2" id="KW-1185">Reference proteome</keyword>
<protein>
    <submittedName>
        <fullName evidence="1">Uncharacterized protein</fullName>
    </submittedName>
</protein>
<reference evidence="1" key="1">
    <citation type="submission" date="2023-04" db="EMBL/GenBank/DDBJ databases">
        <title>Draft Genome sequencing of Naganishia species isolated from polar environments using Oxford Nanopore Technology.</title>
        <authorList>
            <person name="Leo P."/>
            <person name="Venkateswaran K."/>
        </authorList>
    </citation>
    <scope>NUCLEOTIDE SEQUENCE</scope>
    <source>
        <strain evidence="1">MNA-CCFEE 5425</strain>
    </source>
</reference>
<proteinExistence type="predicted"/>
<comment type="caution">
    <text evidence="1">The sequence shown here is derived from an EMBL/GenBank/DDBJ whole genome shotgun (WGS) entry which is preliminary data.</text>
</comment>
<gene>
    <name evidence="1" type="ORF">QFC22_003589</name>
</gene>
<evidence type="ECO:0000313" key="1">
    <source>
        <dbReference type="EMBL" id="KAJ9119098.1"/>
    </source>
</evidence>
<name>A0ACC2X5R4_9TREE</name>
<accession>A0ACC2X5R4</accession>
<dbReference type="Proteomes" id="UP001243375">
    <property type="component" value="Unassembled WGS sequence"/>
</dbReference>
<evidence type="ECO:0000313" key="2">
    <source>
        <dbReference type="Proteomes" id="UP001243375"/>
    </source>
</evidence>
<organism evidence="1 2">
    <name type="scientific">Naganishia vaughanmartiniae</name>
    <dbReference type="NCBI Taxonomy" id="1424756"/>
    <lineage>
        <taxon>Eukaryota</taxon>
        <taxon>Fungi</taxon>
        <taxon>Dikarya</taxon>
        <taxon>Basidiomycota</taxon>
        <taxon>Agaricomycotina</taxon>
        <taxon>Tremellomycetes</taxon>
        <taxon>Filobasidiales</taxon>
        <taxon>Filobasidiaceae</taxon>
        <taxon>Naganishia</taxon>
    </lineage>
</organism>